<gene>
    <name evidence="3" type="ORF">Q764_04740</name>
</gene>
<organism evidence="3 4">
    <name type="scientific">Flavobacterium suncheonense GH29-5 = DSM 17707</name>
    <dbReference type="NCBI Taxonomy" id="1121899"/>
    <lineage>
        <taxon>Bacteria</taxon>
        <taxon>Pseudomonadati</taxon>
        <taxon>Bacteroidota</taxon>
        <taxon>Flavobacteriia</taxon>
        <taxon>Flavobacteriales</taxon>
        <taxon>Flavobacteriaceae</taxon>
        <taxon>Flavobacterium</taxon>
    </lineage>
</organism>
<keyword evidence="4" id="KW-1185">Reference proteome</keyword>
<comment type="caution">
    <text evidence="3">The sequence shown here is derived from an EMBL/GenBank/DDBJ whole genome shotgun (WGS) entry which is preliminary data.</text>
</comment>
<evidence type="ECO:0000313" key="4">
    <source>
        <dbReference type="Proteomes" id="UP000030121"/>
    </source>
</evidence>
<dbReference type="InterPro" id="IPR020103">
    <property type="entry name" value="PsdUridine_synth_cat_dom_sf"/>
</dbReference>
<reference evidence="3 4" key="1">
    <citation type="submission" date="2013-09" db="EMBL/GenBank/DDBJ databases">
        <authorList>
            <person name="Zeng Z."/>
            <person name="Chen C."/>
        </authorList>
    </citation>
    <scope>NUCLEOTIDE SEQUENCE [LARGE SCALE GENOMIC DNA]</scope>
    <source>
        <strain evidence="3 4">GH29-5</strain>
    </source>
</reference>
<dbReference type="InterPro" id="IPR050188">
    <property type="entry name" value="RluA_PseudoU_synthase"/>
</dbReference>
<evidence type="ECO:0000256" key="1">
    <source>
        <dbReference type="SAM" id="Coils"/>
    </source>
</evidence>
<dbReference type="InterPro" id="IPR006224">
    <property type="entry name" value="PsdUridine_synth_RluA-like_CS"/>
</dbReference>
<dbReference type="Gene3D" id="3.30.2350.10">
    <property type="entry name" value="Pseudouridine synthase"/>
    <property type="match status" value="1"/>
</dbReference>
<evidence type="ECO:0000313" key="3">
    <source>
        <dbReference type="EMBL" id="KGO89922.1"/>
    </source>
</evidence>
<accession>A0A0A2MB61</accession>
<dbReference type="EMBL" id="JRLW01000004">
    <property type="protein sequence ID" value="KGO89922.1"/>
    <property type="molecule type" value="Genomic_DNA"/>
</dbReference>
<feature type="coiled-coil region" evidence="1">
    <location>
        <begin position="215"/>
        <end position="242"/>
    </location>
</feature>
<dbReference type="eggNOG" id="COG0564">
    <property type="taxonomic scope" value="Bacteria"/>
</dbReference>
<dbReference type="OrthoDB" id="9807829at2"/>
<feature type="coiled-coil region" evidence="1">
    <location>
        <begin position="121"/>
        <end position="182"/>
    </location>
</feature>
<proteinExistence type="predicted"/>
<dbReference type="InterPro" id="IPR006145">
    <property type="entry name" value="PsdUridine_synth_RsuA/RluA"/>
</dbReference>
<dbReference type="GO" id="GO:0140098">
    <property type="term" value="F:catalytic activity, acting on RNA"/>
    <property type="evidence" value="ECO:0007669"/>
    <property type="project" value="UniProtKB-ARBA"/>
</dbReference>
<dbReference type="PANTHER" id="PTHR21600:SF89">
    <property type="entry name" value="RIBOSOMAL LARGE SUBUNIT PSEUDOURIDINE SYNTHASE A"/>
    <property type="match status" value="1"/>
</dbReference>
<dbReference type="Proteomes" id="UP000030121">
    <property type="component" value="Unassembled WGS sequence"/>
</dbReference>
<dbReference type="RefSeq" id="WP_026981652.1">
    <property type="nucleotide sequence ID" value="NZ_JRLW01000004.1"/>
</dbReference>
<dbReference type="CDD" id="cd02869">
    <property type="entry name" value="PseudoU_synth_RluA_like"/>
    <property type="match status" value="1"/>
</dbReference>
<dbReference type="GO" id="GO:0009982">
    <property type="term" value="F:pseudouridine synthase activity"/>
    <property type="evidence" value="ECO:0007669"/>
    <property type="project" value="InterPro"/>
</dbReference>
<dbReference type="PROSITE" id="PS01129">
    <property type="entry name" value="PSI_RLU"/>
    <property type="match status" value="1"/>
</dbReference>
<sequence>MNHSQNAESACFIPFKGATDTLPLPERFTFPFYYEPHPLAILASEELQEHLENQTEWEHNFGLEANQEGLVIGKMFGVLVVRNPQNEIGYLAAFSGKLAGENHHSLFVPPVFDMLTEEGFFKKEEAVLNQINAEIEALENNPEFLSLEEFLKTETTKFDAESDDYKKRIKASKKERKAQREKAVAEGISTSDLEILLEELRKESLKQAYFLKDFIRQGEARLEEIQQKVNVFRNRITFLKEERKNKSNALQQQLFEQYSFLNAKGETKSLFDIFKNTVQGKPPAAAGECAAPKLLHYAYQHQLEPICMAEFWWGQSPKSEIRKHKHFYPACRGKCEPILGHMLEGLKVDDNPMLVNPADGVTLETIYEDDYIAIVNKPAEFLSVPGITIQDSVYERMRLKYPNATGPLIVHRLDMSTSGLMLIAKDKGIHKSLQSQFIKRTVKKRYTALLNGLVSANEGEIDLPLRVDLEDRPRQLVCYEYGKPAKTKWKVVSQNDNKTKIHFWPITGRTHQLRVHASHSLGLNCPIFGDDLYGTKADRLHLHAEWIEFRHPITREVVTFEVAAEF</sequence>
<dbReference type="Pfam" id="PF00849">
    <property type="entry name" value="PseudoU_synth_2"/>
    <property type="match status" value="1"/>
</dbReference>
<dbReference type="STRING" id="1121899.GCA_000430025_01430"/>
<dbReference type="PANTHER" id="PTHR21600">
    <property type="entry name" value="MITOCHONDRIAL RNA PSEUDOURIDINE SYNTHASE"/>
    <property type="match status" value="1"/>
</dbReference>
<evidence type="ECO:0000259" key="2">
    <source>
        <dbReference type="Pfam" id="PF00849"/>
    </source>
</evidence>
<protein>
    <submittedName>
        <fullName evidence="3">Pseudouridine synthase</fullName>
    </submittedName>
</protein>
<name>A0A0A2MB61_9FLAO</name>
<keyword evidence="1" id="KW-0175">Coiled coil</keyword>
<dbReference type="GO" id="GO:0003723">
    <property type="term" value="F:RNA binding"/>
    <property type="evidence" value="ECO:0007669"/>
    <property type="project" value="InterPro"/>
</dbReference>
<dbReference type="AlphaFoldDB" id="A0A0A2MB61"/>
<dbReference type="SUPFAM" id="SSF55120">
    <property type="entry name" value="Pseudouridine synthase"/>
    <property type="match status" value="1"/>
</dbReference>
<feature type="domain" description="Pseudouridine synthase RsuA/RluA-like" evidence="2">
    <location>
        <begin position="372"/>
        <end position="519"/>
    </location>
</feature>
<dbReference type="GO" id="GO:0000455">
    <property type="term" value="P:enzyme-directed rRNA pseudouridine synthesis"/>
    <property type="evidence" value="ECO:0007669"/>
    <property type="project" value="TreeGrafter"/>
</dbReference>